<accession>A0ABS6AEZ4</accession>
<feature type="transmembrane region" description="Helical" evidence="1">
    <location>
        <begin position="365"/>
        <end position="389"/>
    </location>
</feature>
<feature type="transmembrane region" description="Helical" evidence="1">
    <location>
        <begin position="147"/>
        <end position="165"/>
    </location>
</feature>
<feature type="transmembrane region" description="Helical" evidence="1">
    <location>
        <begin position="221"/>
        <end position="239"/>
    </location>
</feature>
<feature type="transmembrane region" description="Helical" evidence="1">
    <location>
        <begin position="90"/>
        <end position="108"/>
    </location>
</feature>
<keyword evidence="1" id="KW-1133">Transmembrane helix</keyword>
<name>A0ABS6AEZ4_9RHOB</name>
<sequence length="397" mass="41798">MTSTAERTGRFHGPAVLTYGFRPFFLLAGLWAAAAMLLWVVMLSGGTPLPLSLDPISWHAHEFLFGYLGAVIAGFVLTAVPNWTGRRPLAGTPLAGLVLLWLSGRLAIAVSGWLPWPAVAAIDLSLAVALVLFLTREVIQSGNWRNLPVVGLIGLYGLANAVFLAEAAGGGVAFDGVGMRLGLAAAVLLIALIGGRIIPAFTRNWLTARGSARLPQPFDRFDAAVLGLSAVTLLAFVAAPDTAGLRWLMLAAGAAHLWRLSRWCGGLTRAEPLLWVLHVAYAMLALGFVAEAAAGFDLITRAAARHLWLAGAIGLMTVGVMTRATRGHTGRPLQADRPTLLIYLALIGSALLRVAAGLWSDPMPLLHLSAGLWLAAFAGFALAYGPILLRPKPAPGS</sequence>
<feature type="transmembrane region" description="Helical" evidence="1">
    <location>
        <begin position="21"/>
        <end position="43"/>
    </location>
</feature>
<keyword evidence="1" id="KW-0812">Transmembrane</keyword>
<proteinExistence type="predicted"/>
<dbReference type="RefSeq" id="WP_216031864.1">
    <property type="nucleotide sequence ID" value="NZ_JAHKNG010000003.1"/>
</dbReference>
<evidence type="ECO:0000313" key="2">
    <source>
        <dbReference type="EMBL" id="MBU3029175.1"/>
    </source>
</evidence>
<comment type="caution">
    <text evidence="2">The sequence shown here is derived from an EMBL/GenBank/DDBJ whole genome shotgun (WGS) entry which is preliminary data.</text>
</comment>
<organism evidence="2 3">
    <name type="scientific">Paracoccus marinaquae</name>
    <dbReference type="NCBI Taxonomy" id="2841926"/>
    <lineage>
        <taxon>Bacteria</taxon>
        <taxon>Pseudomonadati</taxon>
        <taxon>Pseudomonadota</taxon>
        <taxon>Alphaproteobacteria</taxon>
        <taxon>Rhodobacterales</taxon>
        <taxon>Paracoccaceae</taxon>
        <taxon>Paracoccus</taxon>
    </lineage>
</organism>
<feature type="transmembrane region" description="Helical" evidence="1">
    <location>
        <begin position="302"/>
        <end position="320"/>
    </location>
</feature>
<protein>
    <submittedName>
        <fullName evidence="2">NnrS family protein</fullName>
    </submittedName>
</protein>
<feature type="transmembrane region" description="Helical" evidence="1">
    <location>
        <begin position="114"/>
        <end position="135"/>
    </location>
</feature>
<dbReference type="Proteomes" id="UP001166191">
    <property type="component" value="Unassembled WGS sequence"/>
</dbReference>
<keyword evidence="1" id="KW-0472">Membrane</keyword>
<reference evidence="2" key="1">
    <citation type="submission" date="2021-06" db="EMBL/GenBank/DDBJ databases">
        <title>Paracoccus bacterium XHP0099 sp. nov., isolated from the surface waters of the Yellow Sea.</title>
        <authorList>
            <person name="Xue H."/>
            <person name="Zhang D."/>
        </authorList>
    </citation>
    <scope>NUCLEOTIDE SEQUENCE</scope>
    <source>
        <strain evidence="2">XHP0099</strain>
    </source>
</reference>
<feature type="transmembrane region" description="Helical" evidence="1">
    <location>
        <begin position="177"/>
        <end position="201"/>
    </location>
</feature>
<dbReference type="InterPro" id="IPR010266">
    <property type="entry name" value="NnrS"/>
</dbReference>
<feature type="transmembrane region" description="Helical" evidence="1">
    <location>
        <begin position="273"/>
        <end position="296"/>
    </location>
</feature>
<dbReference type="Pfam" id="PF05940">
    <property type="entry name" value="NnrS"/>
    <property type="match status" value="1"/>
</dbReference>
<evidence type="ECO:0000256" key="1">
    <source>
        <dbReference type="SAM" id="Phobius"/>
    </source>
</evidence>
<dbReference type="EMBL" id="JAHKNG010000003">
    <property type="protein sequence ID" value="MBU3029175.1"/>
    <property type="molecule type" value="Genomic_DNA"/>
</dbReference>
<keyword evidence="3" id="KW-1185">Reference proteome</keyword>
<feature type="transmembrane region" description="Helical" evidence="1">
    <location>
        <begin position="340"/>
        <end position="359"/>
    </location>
</feature>
<evidence type="ECO:0000313" key="3">
    <source>
        <dbReference type="Proteomes" id="UP001166191"/>
    </source>
</evidence>
<gene>
    <name evidence="2" type="ORF">KNW02_03445</name>
</gene>
<feature type="transmembrane region" description="Helical" evidence="1">
    <location>
        <begin position="63"/>
        <end position="83"/>
    </location>
</feature>